<feature type="compositionally biased region" description="Polar residues" evidence="1">
    <location>
        <begin position="444"/>
        <end position="453"/>
    </location>
</feature>
<feature type="compositionally biased region" description="Low complexity" evidence="1">
    <location>
        <begin position="454"/>
        <end position="467"/>
    </location>
</feature>
<feature type="transmembrane region" description="Helical" evidence="2">
    <location>
        <begin position="63"/>
        <end position="82"/>
    </location>
</feature>
<name>A0AAN6JRC8_9BASI</name>
<feature type="transmembrane region" description="Helical" evidence="2">
    <location>
        <begin position="28"/>
        <end position="51"/>
    </location>
</feature>
<feature type="transmembrane region" description="Helical" evidence="2">
    <location>
        <begin position="191"/>
        <end position="212"/>
    </location>
</feature>
<evidence type="ECO:0000256" key="2">
    <source>
        <dbReference type="SAM" id="Phobius"/>
    </source>
</evidence>
<protein>
    <submittedName>
        <fullName evidence="3">Uncharacterized protein</fullName>
    </submittedName>
</protein>
<organism evidence="3 4">
    <name type="scientific">Tilletia horrida</name>
    <dbReference type="NCBI Taxonomy" id="155126"/>
    <lineage>
        <taxon>Eukaryota</taxon>
        <taxon>Fungi</taxon>
        <taxon>Dikarya</taxon>
        <taxon>Basidiomycota</taxon>
        <taxon>Ustilaginomycotina</taxon>
        <taxon>Exobasidiomycetes</taxon>
        <taxon>Tilletiales</taxon>
        <taxon>Tilletiaceae</taxon>
        <taxon>Tilletia</taxon>
    </lineage>
</organism>
<keyword evidence="2" id="KW-1133">Transmembrane helix</keyword>
<keyword evidence="2" id="KW-0812">Transmembrane</keyword>
<keyword evidence="2" id="KW-0472">Membrane</keyword>
<dbReference type="AlphaFoldDB" id="A0AAN6JRC8"/>
<dbReference type="Proteomes" id="UP001176517">
    <property type="component" value="Unassembled WGS sequence"/>
</dbReference>
<sequence>MSAQPAQAAQAAPPSSLDLAVAWFNQFALQYAVLGATFTAILAVSFVMMTLFSTGAVYKRARYLWLVWAVFGQIAAAILNSMDARRLGLHENIPDKLFTAQIAMLFTVPLYADVALLPRIKELTRQKGKTILQDKRTILAVAIPTLLKVPRILLIIDFLSMKDTCVPLTKTSPLASVLMCMPAQKFALLEWSFALADQATTMVILAICMHHLGWGWGDKRAVSKSIVGKFRMFCSSLAATMTIPVLVLTALLALHASGKKTHIEGYLMALQPAISVLGAALAALYPLVRTDRRAQLARVKMQASQTEARRLSMMEFEAADPFTTLGKGMPPRTLLDAPHLRPNGMPTLKRHSSHSGYLNSTTYSHFTTSSDGGAIGPHDPNPQDTYTIMNVKVMKPNRDLNVPNWTITTRQRSPHSEAGSDDGMDEKLSPNESRTGIMMPPGFKSNNSSHSNLTTVAPQTPTTPTRPNSYASAMMPPGGRPLGTPVSPVHQDLNNGNFASPVYRGSPMRHG</sequence>
<accession>A0AAN6JRC8</accession>
<evidence type="ECO:0000313" key="4">
    <source>
        <dbReference type="Proteomes" id="UP001176517"/>
    </source>
</evidence>
<gene>
    <name evidence="3" type="ORF">OC846_003391</name>
</gene>
<comment type="caution">
    <text evidence="3">The sequence shown here is derived from an EMBL/GenBank/DDBJ whole genome shotgun (WGS) entry which is preliminary data.</text>
</comment>
<feature type="transmembrane region" description="Helical" evidence="2">
    <location>
        <begin position="97"/>
        <end position="117"/>
    </location>
</feature>
<evidence type="ECO:0000313" key="3">
    <source>
        <dbReference type="EMBL" id="KAK0551151.1"/>
    </source>
</evidence>
<evidence type="ECO:0000256" key="1">
    <source>
        <dbReference type="SAM" id="MobiDB-lite"/>
    </source>
</evidence>
<keyword evidence="4" id="KW-1185">Reference proteome</keyword>
<feature type="transmembrane region" description="Helical" evidence="2">
    <location>
        <begin position="138"/>
        <end position="159"/>
    </location>
</feature>
<dbReference type="EMBL" id="JAPDMZ010000081">
    <property type="protein sequence ID" value="KAK0551151.1"/>
    <property type="molecule type" value="Genomic_DNA"/>
</dbReference>
<feature type="transmembrane region" description="Helical" evidence="2">
    <location>
        <begin position="266"/>
        <end position="288"/>
    </location>
</feature>
<feature type="transmembrane region" description="Helical" evidence="2">
    <location>
        <begin position="233"/>
        <end position="254"/>
    </location>
</feature>
<reference evidence="3" key="1">
    <citation type="journal article" date="2023" name="PhytoFront">
        <title>Draft Genome Resources of Seven Strains of Tilletia horrida, Causal Agent of Kernel Smut of Rice.</title>
        <authorList>
            <person name="Khanal S."/>
            <person name="Antony Babu S."/>
            <person name="Zhou X.G."/>
        </authorList>
    </citation>
    <scope>NUCLEOTIDE SEQUENCE</scope>
    <source>
        <strain evidence="3">TX6</strain>
    </source>
</reference>
<proteinExistence type="predicted"/>
<feature type="region of interest" description="Disordered" evidence="1">
    <location>
        <begin position="409"/>
        <end position="478"/>
    </location>
</feature>